<feature type="compositionally biased region" description="Basic and acidic residues" evidence="1">
    <location>
        <begin position="200"/>
        <end position="237"/>
    </location>
</feature>
<reference evidence="2" key="1">
    <citation type="journal article" date="2018" name="Int. J. Syst. Evol. Microbiol.">
        <title>Jatrophihabitans telluris sp. nov., isolated from sediment soil of lava forest wetlands and the emended description of the genus Jatrophihabitans.</title>
        <authorList>
            <person name="Lee K.C."/>
            <person name="Suh M.K."/>
            <person name="Eom M.K."/>
            <person name="Kim K.K."/>
            <person name="Kim J.S."/>
            <person name="Kim D.S."/>
            <person name="Ko S.H."/>
            <person name="Shin Y.K."/>
            <person name="Lee J.S."/>
        </authorList>
    </citation>
    <scope>NUCLEOTIDE SEQUENCE</scope>
    <source>
        <strain evidence="2">N237</strain>
    </source>
</reference>
<evidence type="ECO:0000313" key="3">
    <source>
        <dbReference type="Proteomes" id="UP001056336"/>
    </source>
</evidence>
<reference evidence="2" key="2">
    <citation type="submission" date="2022-05" db="EMBL/GenBank/DDBJ databases">
        <authorList>
            <person name="Kim J.-S."/>
            <person name="Lee K."/>
            <person name="Suh M."/>
            <person name="Eom M."/>
            <person name="Kim J.-S."/>
            <person name="Kim D.-S."/>
            <person name="Ko S.-H."/>
            <person name="Shin Y."/>
            <person name="Lee J.-S."/>
        </authorList>
    </citation>
    <scope>NUCLEOTIDE SEQUENCE</scope>
    <source>
        <strain evidence="2">N237</strain>
    </source>
</reference>
<feature type="region of interest" description="Disordered" evidence="1">
    <location>
        <begin position="191"/>
        <end position="261"/>
    </location>
</feature>
<sequence length="314" mass="33610">MTDGPLTLDEVADQLYLGDPESFTATRTALAKQARGDGEKELAQQINKLRRPTVAADAVNRLARDEPELIAELLDLGARMRQAHRSLSGDVVRELSAARRSLVDGLVRKAAAGSAPGGLSDAVQRQLNETFDAAVADEGAAQAVSSGRLVTALSYAGFGAVDLSQAVDVPRQAGQRPPRRPTPSLRAVGAVAADGAARPDTAKPDTAKPDTTKPDTTKQDTAKQDAARQRTERRAASERWQQARTRVAEQRRTVADAQRRADRLAHRVAELSEQLRRAQDDADAATAELTREQQSLDDAETSAAQAQQLADGLD</sequence>
<evidence type="ECO:0008006" key="4">
    <source>
        <dbReference type="Google" id="ProtNLM"/>
    </source>
</evidence>
<dbReference type="EMBL" id="CP097332">
    <property type="protein sequence ID" value="UQX89438.1"/>
    <property type="molecule type" value="Genomic_DNA"/>
</dbReference>
<evidence type="ECO:0000313" key="2">
    <source>
        <dbReference type="EMBL" id="UQX89438.1"/>
    </source>
</evidence>
<proteinExistence type="predicted"/>
<feature type="compositionally biased region" description="Basic and acidic residues" evidence="1">
    <location>
        <begin position="246"/>
        <end position="261"/>
    </location>
</feature>
<protein>
    <recommendedName>
        <fullName evidence="4">Transposase</fullName>
    </recommendedName>
</protein>
<keyword evidence="3" id="KW-1185">Reference proteome</keyword>
<evidence type="ECO:0000256" key="1">
    <source>
        <dbReference type="SAM" id="MobiDB-lite"/>
    </source>
</evidence>
<organism evidence="2 3">
    <name type="scientific">Jatrophihabitans telluris</name>
    <dbReference type="NCBI Taxonomy" id="2038343"/>
    <lineage>
        <taxon>Bacteria</taxon>
        <taxon>Bacillati</taxon>
        <taxon>Actinomycetota</taxon>
        <taxon>Actinomycetes</taxon>
        <taxon>Jatrophihabitantales</taxon>
        <taxon>Jatrophihabitantaceae</taxon>
        <taxon>Jatrophihabitans</taxon>
    </lineage>
</organism>
<dbReference type="Proteomes" id="UP001056336">
    <property type="component" value="Chromosome"/>
</dbReference>
<dbReference type="RefSeq" id="WP_249773334.1">
    <property type="nucleotide sequence ID" value="NZ_CP097332.1"/>
</dbReference>
<feature type="region of interest" description="Disordered" evidence="1">
    <location>
        <begin position="273"/>
        <end position="314"/>
    </location>
</feature>
<accession>A0ABY4R111</accession>
<gene>
    <name evidence="2" type="ORF">M6D93_05385</name>
</gene>
<name>A0ABY4R111_9ACTN</name>